<dbReference type="Pfam" id="PF08668">
    <property type="entry name" value="HDOD"/>
    <property type="match status" value="1"/>
</dbReference>
<dbReference type="EMBL" id="LACI01000661">
    <property type="protein sequence ID" value="KJU86286.1"/>
    <property type="molecule type" value="Genomic_DNA"/>
</dbReference>
<dbReference type="InterPro" id="IPR013976">
    <property type="entry name" value="HDOD"/>
</dbReference>
<dbReference type="PANTHER" id="PTHR33525">
    <property type="match status" value="1"/>
</dbReference>
<reference evidence="2 3" key="1">
    <citation type="submission" date="2015-02" db="EMBL/GenBank/DDBJ databases">
        <title>Single-cell genomics of uncultivated deep-branching MTB reveals a conserved set of magnetosome genes.</title>
        <authorList>
            <person name="Kolinko S."/>
            <person name="Richter M."/>
            <person name="Glockner F.O."/>
            <person name="Brachmann A."/>
            <person name="Schuler D."/>
        </authorList>
    </citation>
    <scope>NUCLEOTIDE SEQUENCE [LARGE SCALE GENOMIC DNA]</scope>
    <source>
        <strain evidence="2">TM-1</strain>
    </source>
</reference>
<name>A0A0F3GWL1_9BACT</name>
<proteinExistence type="predicted"/>
<evidence type="ECO:0000313" key="2">
    <source>
        <dbReference type="EMBL" id="KJU86286.1"/>
    </source>
</evidence>
<organism evidence="2 3">
    <name type="scientific">Candidatus Magnetobacterium bavaricum</name>
    <dbReference type="NCBI Taxonomy" id="29290"/>
    <lineage>
        <taxon>Bacteria</taxon>
        <taxon>Pseudomonadati</taxon>
        <taxon>Nitrospirota</taxon>
        <taxon>Thermodesulfovibrionia</taxon>
        <taxon>Thermodesulfovibrionales</taxon>
        <taxon>Candidatus Magnetobacteriaceae</taxon>
        <taxon>Candidatus Magnetobacterium</taxon>
    </lineage>
</organism>
<dbReference type="SUPFAM" id="SSF109604">
    <property type="entry name" value="HD-domain/PDEase-like"/>
    <property type="match status" value="1"/>
</dbReference>
<evidence type="ECO:0000259" key="1">
    <source>
        <dbReference type="PROSITE" id="PS51833"/>
    </source>
</evidence>
<dbReference type="Proteomes" id="UP000033423">
    <property type="component" value="Unassembled WGS sequence"/>
</dbReference>
<evidence type="ECO:0000313" key="3">
    <source>
        <dbReference type="Proteomes" id="UP000033423"/>
    </source>
</evidence>
<dbReference type="InterPro" id="IPR052340">
    <property type="entry name" value="RNase_Y/CdgJ"/>
</dbReference>
<dbReference type="PROSITE" id="PS51833">
    <property type="entry name" value="HDOD"/>
    <property type="match status" value="1"/>
</dbReference>
<dbReference type="PANTHER" id="PTHR33525:SF3">
    <property type="entry name" value="RIBONUCLEASE Y"/>
    <property type="match status" value="1"/>
</dbReference>
<comment type="caution">
    <text evidence="2">The sequence shown here is derived from an EMBL/GenBank/DDBJ whole genome shotgun (WGS) entry which is preliminary data.</text>
</comment>
<dbReference type="InterPro" id="IPR003607">
    <property type="entry name" value="HD/PDEase_dom"/>
</dbReference>
<accession>A0A0F3GWL1</accession>
<dbReference type="AlphaFoldDB" id="A0A0F3GWL1"/>
<keyword evidence="3" id="KW-1185">Reference proteome</keyword>
<dbReference type="CDD" id="cd00077">
    <property type="entry name" value="HDc"/>
    <property type="match status" value="1"/>
</dbReference>
<feature type="domain" description="HDOD" evidence="1">
    <location>
        <begin position="15"/>
        <end position="211"/>
    </location>
</feature>
<sequence>MTIIQKKILSYIERIPALSPTIAKIIAITGNDNASARDLVNAIKLDPVLTAKVLNLINSAYFAMPQQVISINRAIILLGMNTIKNLALSAEVLSSFNPGEGASFNVNKFWEHSLACAVGCKLIALHVISDPIKQEEFFIAGLIHDIGKIFLIKHFPRDYFMLIKKIVDYDQLVVKEKKFFTLNHAEIGGLIADKWALSGELVTSIQHHHDGTVKDESKMPAAVYLSNRYCKINTYDDSIGLPKPADLKESDWQRLGLSISMEKELFSTLKIKVEEAKVFLQVRQPSSDPQPPQNK</sequence>
<dbReference type="Gene3D" id="1.10.3210.10">
    <property type="entry name" value="Hypothetical protein af1432"/>
    <property type="match status" value="1"/>
</dbReference>
<protein>
    <submittedName>
        <fullName evidence="2">Signal transduction protein</fullName>
    </submittedName>
</protein>
<gene>
    <name evidence="2" type="ORF">MBAV_001521</name>
</gene>